<dbReference type="AlphaFoldDB" id="A0A5K4F9D8"/>
<evidence type="ECO:0000313" key="3">
    <source>
        <dbReference type="WBParaSite" id="Smp_331110.1"/>
    </source>
</evidence>
<keyword evidence="2" id="KW-1185">Reference proteome</keyword>
<accession>A0A5K4F9D8</accession>
<reference evidence="2" key="1">
    <citation type="journal article" date="2012" name="PLoS Negl. Trop. Dis.">
        <title>A systematically improved high quality genome and transcriptome of the human blood fluke Schistosoma mansoni.</title>
        <authorList>
            <person name="Protasio A.V."/>
            <person name="Tsai I.J."/>
            <person name="Babbage A."/>
            <person name="Nichol S."/>
            <person name="Hunt M."/>
            <person name="Aslett M.A."/>
            <person name="De Silva N."/>
            <person name="Velarde G.S."/>
            <person name="Anderson T.J."/>
            <person name="Clark R.C."/>
            <person name="Davidson C."/>
            <person name="Dillon G.P."/>
            <person name="Holroyd N.E."/>
            <person name="LoVerde P.T."/>
            <person name="Lloyd C."/>
            <person name="McQuillan J."/>
            <person name="Oliveira G."/>
            <person name="Otto T.D."/>
            <person name="Parker-Manuel S.J."/>
            <person name="Quail M.A."/>
            <person name="Wilson R.A."/>
            <person name="Zerlotini A."/>
            <person name="Dunne D.W."/>
            <person name="Berriman M."/>
        </authorList>
    </citation>
    <scope>NUCLEOTIDE SEQUENCE [LARGE SCALE GENOMIC DNA]</scope>
    <source>
        <strain evidence="2">Puerto Rican</strain>
    </source>
</reference>
<proteinExistence type="predicted"/>
<keyword evidence="1" id="KW-0812">Transmembrane</keyword>
<protein>
    <submittedName>
        <fullName evidence="3">Uncharacterized protein</fullName>
    </submittedName>
</protein>
<feature type="transmembrane region" description="Helical" evidence="1">
    <location>
        <begin position="50"/>
        <end position="72"/>
    </location>
</feature>
<organism evidence="2 3">
    <name type="scientific">Schistosoma mansoni</name>
    <name type="common">Blood fluke</name>
    <dbReference type="NCBI Taxonomy" id="6183"/>
    <lineage>
        <taxon>Eukaryota</taxon>
        <taxon>Metazoa</taxon>
        <taxon>Spiralia</taxon>
        <taxon>Lophotrochozoa</taxon>
        <taxon>Platyhelminthes</taxon>
        <taxon>Trematoda</taxon>
        <taxon>Digenea</taxon>
        <taxon>Strigeidida</taxon>
        <taxon>Schistosomatoidea</taxon>
        <taxon>Schistosomatidae</taxon>
        <taxon>Schistosoma</taxon>
    </lineage>
</organism>
<keyword evidence="1" id="KW-0472">Membrane</keyword>
<sequence length="104" mass="11448">MSILIGIPIGISILDLYVYLKVAAIAITLIYFTCSIFIGGAIQTQLADHFVLILIYFVIISIAFVAAATVFYVLEHRAALITLEVAAELILFLTYHLQTIRAVC</sequence>
<name>A0A5K4F9D8_SCHMA</name>
<dbReference type="Proteomes" id="UP000008854">
    <property type="component" value="Unassembled WGS sequence"/>
</dbReference>
<evidence type="ECO:0000256" key="1">
    <source>
        <dbReference type="SAM" id="Phobius"/>
    </source>
</evidence>
<dbReference type="WBParaSite" id="Smp_331110.1">
    <property type="protein sequence ID" value="Smp_331110.1"/>
    <property type="gene ID" value="Smp_331110"/>
</dbReference>
<feature type="transmembrane region" description="Helical" evidence="1">
    <location>
        <begin position="16"/>
        <end position="38"/>
    </location>
</feature>
<evidence type="ECO:0000313" key="2">
    <source>
        <dbReference type="Proteomes" id="UP000008854"/>
    </source>
</evidence>
<dbReference type="InParanoid" id="A0A5K4F9D8"/>
<keyword evidence="1" id="KW-1133">Transmembrane helix</keyword>
<reference evidence="3" key="2">
    <citation type="submission" date="2019-11" db="UniProtKB">
        <authorList>
            <consortium name="WormBaseParasite"/>
        </authorList>
    </citation>
    <scope>IDENTIFICATION</scope>
    <source>
        <strain evidence="3">Puerto Rican</strain>
    </source>
</reference>